<dbReference type="InterPro" id="IPR000477">
    <property type="entry name" value="RT_dom"/>
</dbReference>
<dbReference type="Gene3D" id="3.30.70.270">
    <property type="match status" value="1"/>
</dbReference>
<evidence type="ECO:0000256" key="2">
    <source>
        <dbReference type="ARBA" id="ARBA00012180"/>
    </source>
</evidence>
<dbReference type="PROSITE" id="PS50878">
    <property type="entry name" value="RT_POL"/>
    <property type="match status" value="1"/>
</dbReference>
<evidence type="ECO:0000256" key="1">
    <source>
        <dbReference type="ARBA" id="ARBA00010879"/>
    </source>
</evidence>
<keyword evidence="5" id="KW-1185">Reference proteome</keyword>
<protein>
    <recommendedName>
        <fullName evidence="2">ribonuclease H</fullName>
        <ecNumber evidence="2">3.1.26.4</ecNumber>
    </recommendedName>
</protein>
<dbReference type="InterPro" id="IPR051320">
    <property type="entry name" value="Viral_Replic_Matur_Polypro"/>
</dbReference>
<accession>A0AAY5KEZ2</accession>
<reference evidence="4" key="3">
    <citation type="submission" date="2025-09" db="UniProtKB">
        <authorList>
            <consortium name="Ensembl"/>
        </authorList>
    </citation>
    <scope>IDENTIFICATION</scope>
</reference>
<evidence type="ECO:0000313" key="4">
    <source>
        <dbReference type="Ensembl" id="ENSELUP00000087659.1"/>
    </source>
</evidence>
<feature type="domain" description="Reverse transcriptase" evidence="3">
    <location>
        <begin position="333"/>
        <end position="503"/>
    </location>
</feature>
<dbReference type="Pfam" id="PF00078">
    <property type="entry name" value="RVT_1"/>
    <property type="match status" value="1"/>
</dbReference>
<dbReference type="EC" id="3.1.26.4" evidence="2"/>
<dbReference type="SUPFAM" id="SSF56672">
    <property type="entry name" value="DNA/RNA polymerases"/>
    <property type="match status" value="1"/>
</dbReference>
<dbReference type="Proteomes" id="UP000265140">
    <property type="component" value="Chromosome 18"/>
</dbReference>
<dbReference type="PANTHER" id="PTHR33064:SF37">
    <property type="entry name" value="RIBONUCLEASE H"/>
    <property type="match status" value="1"/>
</dbReference>
<evidence type="ECO:0000313" key="5">
    <source>
        <dbReference type="Proteomes" id="UP000265140"/>
    </source>
</evidence>
<evidence type="ECO:0000259" key="3">
    <source>
        <dbReference type="PROSITE" id="PS50878"/>
    </source>
</evidence>
<sequence length="503" mass="55882">MLSLNVDGKDFPFLVDTGFSTITAPPVTGLLSSKTVEVVGFEGVGQTLPVTFPLKTILDGLTVTLPDGTSAVCGPETTRKGQYLVQPVKGEIAEIYWGLLTPEKPDKQGILSQYFKWRPWISLLEPYFPPPDPPHVTLFYDRQGDEVYREGFGDVVCGDTWQVGSKFIYVGPEGVAADVQLTEEQDQWYMMAEESVPHVSLALHPKHQAKDLGPMVKRAVECTDWTLTQAPNVWYSPSCNTYRLEAPGTDWVCLERREITRDHGREKMDHPVATARLNELPDSLWSKGPTDVGLTDCPPVTFKIGPGEPIWLPQYPHKPEAEEGLDVTLNGLWPTGVLEESGSAWKTPILPVEKKGTGKYRMAHDLRAINNILLTPTIPVPNPYVALTNLTPDQKWFTCIDLANAFFCLPLAEELCDIFSFTHRGRQWRYTRLPQGFALSPGIFNQVLREALQGCCLPTGVTLVQYVDDLLLAAPTVAACIQATMTVLTRLAEKGFKVSKEKL</sequence>
<reference evidence="4" key="2">
    <citation type="submission" date="2025-08" db="UniProtKB">
        <authorList>
            <consortium name="Ensembl"/>
        </authorList>
    </citation>
    <scope>IDENTIFICATION</scope>
</reference>
<dbReference type="AlphaFoldDB" id="A0AAY5KEZ2"/>
<proteinExistence type="inferred from homology"/>
<dbReference type="InterPro" id="IPR043502">
    <property type="entry name" value="DNA/RNA_pol_sf"/>
</dbReference>
<dbReference type="Ensembl" id="ENSELUT00000088836.1">
    <property type="protein sequence ID" value="ENSELUP00000087659.1"/>
    <property type="gene ID" value="ENSELUG00000032927.2"/>
</dbReference>
<organism evidence="4 5">
    <name type="scientific">Esox lucius</name>
    <name type="common">Northern pike</name>
    <dbReference type="NCBI Taxonomy" id="8010"/>
    <lineage>
        <taxon>Eukaryota</taxon>
        <taxon>Metazoa</taxon>
        <taxon>Chordata</taxon>
        <taxon>Craniata</taxon>
        <taxon>Vertebrata</taxon>
        <taxon>Euteleostomi</taxon>
        <taxon>Actinopterygii</taxon>
        <taxon>Neopterygii</taxon>
        <taxon>Teleostei</taxon>
        <taxon>Protacanthopterygii</taxon>
        <taxon>Esociformes</taxon>
        <taxon>Esocidae</taxon>
        <taxon>Esox</taxon>
    </lineage>
</organism>
<name>A0AAY5KEZ2_ESOLU</name>
<dbReference type="GO" id="GO:0004523">
    <property type="term" value="F:RNA-DNA hybrid ribonuclease activity"/>
    <property type="evidence" value="ECO:0007669"/>
    <property type="project" value="UniProtKB-EC"/>
</dbReference>
<comment type="similarity">
    <text evidence="1">Belongs to the beta type-B retroviral polymerase family. HERV class-II K(HML-2) pol subfamily.</text>
</comment>
<dbReference type="PANTHER" id="PTHR33064">
    <property type="entry name" value="POL PROTEIN"/>
    <property type="match status" value="1"/>
</dbReference>
<dbReference type="InterPro" id="IPR043128">
    <property type="entry name" value="Rev_trsase/Diguanyl_cyclase"/>
</dbReference>
<gene>
    <name evidence="4" type="primary">CFAP65</name>
</gene>
<dbReference type="Gene3D" id="3.10.10.10">
    <property type="entry name" value="HIV Type 1 Reverse Transcriptase, subunit A, domain 1"/>
    <property type="match status" value="1"/>
</dbReference>
<reference evidence="4 5" key="1">
    <citation type="submission" date="2020-02" db="EMBL/GenBank/DDBJ databases">
        <title>Esox lucius (northern pike) genome, fEsoLuc1, primary haplotype.</title>
        <authorList>
            <person name="Myers G."/>
            <person name="Karagic N."/>
            <person name="Meyer A."/>
            <person name="Pippel M."/>
            <person name="Reichard M."/>
            <person name="Winkler S."/>
            <person name="Tracey A."/>
            <person name="Sims Y."/>
            <person name="Howe K."/>
            <person name="Rhie A."/>
            <person name="Formenti G."/>
            <person name="Durbin R."/>
            <person name="Fedrigo O."/>
            <person name="Jarvis E.D."/>
        </authorList>
    </citation>
    <scope>NUCLEOTIDE SEQUENCE [LARGE SCALE GENOMIC DNA]</scope>
</reference>
<dbReference type="GeneTree" id="ENSGT00940000163417"/>